<accession>A0A2T0GYZ3</accession>
<dbReference type="EMBL" id="PVSR01000004">
    <property type="protein sequence ID" value="PRW64321.1"/>
    <property type="molecule type" value="Genomic_DNA"/>
</dbReference>
<dbReference type="STRING" id="1050202.GCA_000384035_02042"/>
<comment type="caution">
    <text evidence="1">The sequence shown here is derived from an EMBL/GenBank/DDBJ whole genome shotgun (WGS) entry which is preliminary data.</text>
</comment>
<evidence type="ECO:0000313" key="2">
    <source>
        <dbReference type="Proteomes" id="UP000239352"/>
    </source>
</evidence>
<evidence type="ECO:0000313" key="1">
    <source>
        <dbReference type="EMBL" id="PRW64321.1"/>
    </source>
</evidence>
<evidence type="ECO:0008006" key="3">
    <source>
        <dbReference type="Google" id="ProtNLM"/>
    </source>
</evidence>
<dbReference type="Proteomes" id="UP000239352">
    <property type="component" value="Unassembled WGS sequence"/>
</dbReference>
<proteinExistence type="predicted"/>
<reference evidence="1 2" key="1">
    <citation type="submission" date="2018-03" db="EMBL/GenBank/DDBJ databases">
        <title>Actinopolyspora mortivallis from Sahara, screening for active biomolecules.</title>
        <authorList>
            <person name="Selama O."/>
            <person name="Wellington E.M.H."/>
            <person name="Hacene H."/>
        </authorList>
    </citation>
    <scope>NUCLEOTIDE SEQUENCE [LARGE SCALE GENOMIC DNA]</scope>
    <source>
        <strain evidence="1 2">M5A</strain>
    </source>
</reference>
<dbReference type="InParanoid" id="A0A2T0GYZ3"/>
<protein>
    <recommendedName>
        <fullName evidence="3">DUF3039 domain-containing protein</fullName>
    </recommendedName>
</protein>
<keyword evidence="2" id="KW-1185">Reference proteome</keyword>
<organism evidence="1 2">
    <name type="scientific">Actinopolyspora mortivallis</name>
    <dbReference type="NCBI Taxonomy" id="33906"/>
    <lineage>
        <taxon>Bacteria</taxon>
        <taxon>Bacillati</taxon>
        <taxon>Actinomycetota</taxon>
        <taxon>Actinomycetes</taxon>
        <taxon>Actinopolysporales</taxon>
        <taxon>Actinopolysporaceae</taxon>
        <taxon>Actinopolyspora</taxon>
    </lineage>
</organism>
<sequence length="65" mass="6936">MEGYWAGMAHHGHVVPVGARPDSRGRIAALCGVLALPGEITGVDRRPVCGWCAEQVRTGRVRPTT</sequence>
<name>A0A2T0GYZ3_ACTMO</name>
<dbReference type="AlphaFoldDB" id="A0A2T0GYZ3"/>
<gene>
    <name evidence="1" type="ORF">CEP50_05115</name>
</gene>